<reference evidence="2" key="1">
    <citation type="submission" date="2022-11" db="UniProtKB">
        <authorList>
            <consortium name="WormBaseParasite"/>
        </authorList>
    </citation>
    <scope>IDENTIFICATION</scope>
</reference>
<evidence type="ECO:0000313" key="2">
    <source>
        <dbReference type="WBParaSite" id="jg15152.1"/>
    </source>
</evidence>
<dbReference type="AlphaFoldDB" id="A0A915D412"/>
<dbReference type="Proteomes" id="UP000887574">
    <property type="component" value="Unplaced"/>
</dbReference>
<evidence type="ECO:0000313" key="1">
    <source>
        <dbReference type="Proteomes" id="UP000887574"/>
    </source>
</evidence>
<accession>A0A915D412</accession>
<sequence length="192" mass="21655">MSQQEEQKGILTGSQRNDATFIYQTIRVGIHLFRFYTNFRQGWNVNGDSLSGCVGLICDSCSLFGNGFGTIFFLGSVYAFSSSFSSSVCYRLQILGCGTCKNGFKSSCHHGLLGSAHVFCLYSLERKIHFAHCHHYYNTEAVFDQRAARRTKKKLENKFEMIFCITTTESELQSGKIKCSNFFSLSLSCYCC</sequence>
<keyword evidence="1" id="KW-1185">Reference proteome</keyword>
<protein>
    <submittedName>
        <fullName evidence="2">Uncharacterized protein</fullName>
    </submittedName>
</protein>
<organism evidence="1 2">
    <name type="scientific">Ditylenchus dipsaci</name>
    <dbReference type="NCBI Taxonomy" id="166011"/>
    <lineage>
        <taxon>Eukaryota</taxon>
        <taxon>Metazoa</taxon>
        <taxon>Ecdysozoa</taxon>
        <taxon>Nematoda</taxon>
        <taxon>Chromadorea</taxon>
        <taxon>Rhabditida</taxon>
        <taxon>Tylenchina</taxon>
        <taxon>Tylenchomorpha</taxon>
        <taxon>Sphaerularioidea</taxon>
        <taxon>Anguinidae</taxon>
        <taxon>Anguininae</taxon>
        <taxon>Ditylenchus</taxon>
    </lineage>
</organism>
<proteinExistence type="predicted"/>
<dbReference type="WBParaSite" id="jg15152.1">
    <property type="protein sequence ID" value="jg15152.1"/>
    <property type="gene ID" value="jg15152"/>
</dbReference>
<name>A0A915D412_9BILA</name>